<accession>A0AA39T5L3</accession>
<comment type="caution">
    <text evidence="2">The sequence shown here is derived from an EMBL/GenBank/DDBJ whole genome shotgun (WGS) entry which is preliminary data.</text>
</comment>
<name>A0AA39T5L3_ACESA</name>
<dbReference type="Proteomes" id="UP001168877">
    <property type="component" value="Unassembled WGS sequence"/>
</dbReference>
<sequence length="151" mass="17159">MCNGTAYPSSLQIEEVIVSDEELQNFERVISRFTERKPLEPMSKMESLPPVTAPEADLPVKMYVPDGQPSSSKSNVRNNKKKWGRQKSHTGKWSRRSSGKEIRSQIFCSNGNMYMLCIFHQHTLVISLLPAEICILFECYPLIVSSRASFS</sequence>
<protein>
    <submittedName>
        <fullName evidence="2">Uncharacterized protein</fullName>
    </submittedName>
</protein>
<evidence type="ECO:0000313" key="2">
    <source>
        <dbReference type="EMBL" id="KAK0603769.1"/>
    </source>
</evidence>
<organism evidence="2 3">
    <name type="scientific">Acer saccharum</name>
    <name type="common">Sugar maple</name>
    <dbReference type="NCBI Taxonomy" id="4024"/>
    <lineage>
        <taxon>Eukaryota</taxon>
        <taxon>Viridiplantae</taxon>
        <taxon>Streptophyta</taxon>
        <taxon>Embryophyta</taxon>
        <taxon>Tracheophyta</taxon>
        <taxon>Spermatophyta</taxon>
        <taxon>Magnoliopsida</taxon>
        <taxon>eudicotyledons</taxon>
        <taxon>Gunneridae</taxon>
        <taxon>Pentapetalae</taxon>
        <taxon>rosids</taxon>
        <taxon>malvids</taxon>
        <taxon>Sapindales</taxon>
        <taxon>Sapindaceae</taxon>
        <taxon>Hippocastanoideae</taxon>
        <taxon>Acereae</taxon>
        <taxon>Acer</taxon>
    </lineage>
</organism>
<evidence type="ECO:0000256" key="1">
    <source>
        <dbReference type="SAM" id="MobiDB-lite"/>
    </source>
</evidence>
<dbReference type="AlphaFoldDB" id="A0AA39T5L3"/>
<proteinExistence type="predicted"/>
<gene>
    <name evidence="2" type="ORF">LWI29_008440</name>
</gene>
<feature type="compositionally biased region" description="Basic residues" evidence="1">
    <location>
        <begin position="78"/>
        <end position="97"/>
    </location>
</feature>
<reference evidence="2" key="1">
    <citation type="journal article" date="2022" name="Plant J.">
        <title>Strategies of tolerance reflected in two North American maple genomes.</title>
        <authorList>
            <person name="McEvoy S.L."/>
            <person name="Sezen U.U."/>
            <person name="Trouern-Trend A."/>
            <person name="McMahon S.M."/>
            <person name="Schaberg P.G."/>
            <person name="Yang J."/>
            <person name="Wegrzyn J.L."/>
            <person name="Swenson N.G."/>
        </authorList>
    </citation>
    <scope>NUCLEOTIDE SEQUENCE</scope>
    <source>
        <strain evidence="2">NS2018</strain>
    </source>
</reference>
<reference evidence="2" key="2">
    <citation type="submission" date="2023-06" db="EMBL/GenBank/DDBJ databases">
        <authorList>
            <person name="Swenson N.G."/>
            <person name="Wegrzyn J.L."/>
            <person name="Mcevoy S.L."/>
        </authorList>
    </citation>
    <scope>NUCLEOTIDE SEQUENCE</scope>
    <source>
        <strain evidence="2">NS2018</strain>
        <tissue evidence="2">Leaf</tissue>
    </source>
</reference>
<evidence type="ECO:0000313" key="3">
    <source>
        <dbReference type="Proteomes" id="UP001168877"/>
    </source>
</evidence>
<feature type="region of interest" description="Disordered" evidence="1">
    <location>
        <begin position="62"/>
        <end position="97"/>
    </location>
</feature>
<dbReference type="EMBL" id="JAUESC010000002">
    <property type="protein sequence ID" value="KAK0603769.1"/>
    <property type="molecule type" value="Genomic_DNA"/>
</dbReference>
<keyword evidence="3" id="KW-1185">Reference proteome</keyword>